<dbReference type="InterPro" id="IPR002762">
    <property type="entry name" value="CbiX-like"/>
</dbReference>
<dbReference type="GeneID" id="9752862"/>
<accession>E1QNJ8</accession>
<feature type="domain" description="Cobalamin biosynthesis precorrin-8X methylmutase CobH/CbiC" evidence="7">
    <location>
        <begin position="149"/>
        <end position="338"/>
    </location>
</feature>
<dbReference type="EMBL" id="CP002100">
    <property type="protein sequence ID" value="ADN51286.1"/>
    <property type="molecule type" value="Genomic_DNA"/>
</dbReference>
<evidence type="ECO:0000256" key="3">
    <source>
        <dbReference type="ARBA" id="ARBA00022573"/>
    </source>
</evidence>
<reference evidence="8 9" key="1">
    <citation type="journal article" date="2010" name="Stand. Genomic Sci.">
        <title>Complete genome sequence of Vulcanisaeta distributa type strain (IC-017).</title>
        <authorList>
            <person name="Mavromatis K."/>
            <person name="Sikorski J."/>
            <person name="Pabst E."/>
            <person name="Teshima H."/>
            <person name="Lapidus A."/>
            <person name="Lucas S."/>
            <person name="Nolan M."/>
            <person name="Glavina Del Rio T."/>
            <person name="Cheng J.F."/>
            <person name="Bruce D."/>
            <person name="Goodwin L."/>
            <person name="Pitluck S."/>
            <person name="Liolios K."/>
            <person name="Ivanova N."/>
            <person name="Mikhailova N."/>
            <person name="Pati A."/>
            <person name="Chen A."/>
            <person name="Palaniappan K."/>
            <person name="Land M."/>
            <person name="Hauser L."/>
            <person name="Chang Y.J."/>
            <person name="Jeffries C.D."/>
            <person name="Rohde M."/>
            <person name="Spring S."/>
            <person name="Goker M."/>
            <person name="Wirth R."/>
            <person name="Woyke T."/>
            <person name="Bristow J."/>
            <person name="Eisen J.A."/>
            <person name="Markowitz V."/>
            <person name="Hugenholtz P."/>
            <person name="Klenk H.P."/>
            <person name="Kyrpides N.C."/>
        </authorList>
    </citation>
    <scope>NUCLEOTIDE SEQUENCE [LARGE SCALE GENOMIC DNA]</scope>
    <source>
        <strain evidence="9">DSM 14429 / JCM 11212 / NBRC 100878 / IC-017</strain>
    </source>
</reference>
<evidence type="ECO:0000256" key="6">
    <source>
        <dbReference type="ARBA" id="ARBA00023239"/>
    </source>
</evidence>
<evidence type="ECO:0000256" key="5">
    <source>
        <dbReference type="ARBA" id="ARBA00023235"/>
    </source>
</evidence>
<dbReference type="SUPFAM" id="SSF63965">
    <property type="entry name" value="Precorrin-8X methylmutase CbiC/CobH"/>
    <property type="match status" value="1"/>
</dbReference>
<dbReference type="InterPro" id="IPR003722">
    <property type="entry name" value="Cbl_synth_CobH/CbiC"/>
</dbReference>
<dbReference type="KEGG" id="vdi:Vdis_1914"/>
<dbReference type="Pfam" id="PF01903">
    <property type="entry name" value="CbiX"/>
    <property type="match status" value="1"/>
</dbReference>
<reference evidence="9" key="2">
    <citation type="journal article" date="2010" name="Stand. Genomic Sci.">
        <title>Complete genome sequence of Vulcanisaeta distributa type strain (IC-017T).</title>
        <authorList>
            <person name="Mavromatis K."/>
            <person name="Sikorski J."/>
            <person name="Pabst E."/>
            <person name="Teshima H."/>
            <person name="Lapidus A."/>
            <person name="Lucas S."/>
            <person name="Nolan M."/>
            <person name="Glavina Del Rio T."/>
            <person name="Cheng J."/>
            <person name="Bruce D."/>
            <person name="Goodwin L."/>
            <person name="Pitluck S."/>
            <person name="Liolios K."/>
            <person name="Ivanova N."/>
            <person name="Mikhailova N."/>
            <person name="Pati A."/>
            <person name="Chen A."/>
            <person name="Palaniappan K."/>
            <person name="Land M."/>
            <person name="Hauser L."/>
            <person name="Chang Y."/>
            <person name="Jeffries C."/>
            <person name="Rohde M."/>
            <person name="Spring S."/>
            <person name="Goker M."/>
            <person name="Wirth R."/>
            <person name="Woyke T."/>
            <person name="Bristow J."/>
            <person name="Eisen J."/>
            <person name="Markowitz V."/>
            <person name="Hugenholtz P."/>
            <person name="Klenk H."/>
            <person name="Kyrpides N."/>
        </authorList>
    </citation>
    <scope>NUCLEOTIDE SEQUENCE [LARGE SCALE GENOMIC DNA]</scope>
    <source>
        <strain evidence="9">DSM 14429 / JCM 11212 / NBRC 100878 / IC-017</strain>
    </source>
</reference>
<dbReference type="NCBIfam" id="NF004449">
    <property type="entry name" value="PRK05782.1"/>
    <property type="match status" value="1"/>
</dbReference>
<dbReference type="GO" id="GO:0016829">
    <property type="term" value="F:lyase activity"/>
    <property type="evidence" value="ECO:0007669"/>
    <property type="project" value="UniProtKB-KW"/>
</dbReference>
<comment type="similarity">
    <text evidence="2">Belongs to the CobH/CbiC family.</text>
</comment>
<evidence type="ECO:0000313" key="9">
    <source>
        <dbReference type="Proteomes" id="UP000006681"/>
    </source>
</evidence>
<dbReference type="eggNOG" id="arCOG02247">
    <property type="taxonomic scope" value="Archaea"/>
</dbReference>
<dbReference type="HOGENOM" id="CLU_827999_0_0_2"/>
<protein>
    <submittedName>
        <fullName evidence="8">Precorrin-8X methylmutase CbiC/CobH</fullName>
    </submittedName>
</protein>
<dbReference type="RefSeq" id="WP_013337011.1">
    <property type="nucleotide sequence ID" value="NC_014537.1"/>
</dbReference>
<dbReference type="UniPathway" id="UPA00148"/>
<keyword evidence="9" id="KW-1185">Reference proteome</keyword>
<keyword evidence="5" id="KW-0413">Isomerase</keyword>
<evidence type="ECO:0000256" key="2">
    <source>
        <dbReference type="ARBA" id="ARBA00009774"/>
    </source>
</evidence>
<name>E1QNJ8_VULDI</name>
<evidence type="ECO:0000259" key="7">
    <source>
        <dbReference type="Pfam" id="PF02570"/>
    </source>
</evidence>
<dbReference type="STRING" id="572478.Vdis_1914"/>
<dbReference type="Pfam" id="PF02570">
    <property type="entry name" value="CbiC"/>
    <property type="match status" value="1"/>
</dbReference>
<gene>
    <name evidence="8" type="ordered locus">Vdis_1914</name>
</gene>
<comment type="pathway">
    <text evidence="1">Cofactor biosynthesis; adenosylcobalamin biosynthesis.</text>
</comment>
<dbReference type="Proteomes" id="UP000006681">
    <property type="component" value="Chromosome"/>
</dbReference>
<proteinExistence type="inferred from homology"/>
<organism evidence="8 9">
    <name type="scientific">Vulcanisaeta distributa (strain DSM 14429 / JCM 11212 / NBRC 100878 / IC-017)</name>
    <dbReference type="NCBI Taxonomy" id="572478"/>
    <lineage>
        <taxon>Archaea</taxon>
        <taxon>Thermoproteota</taxon>
        <taxon>Thermoprotei</taxon>
        <taxon>Thermoproteales</taxon>
        <taxon>Thermoproteaceae</taxon>
        <taxon>Vulcanisaeta</taxon>
    </lineage>
</organism>
<dbReference type="Gene3D" id="3.40.50.1400">
    <property type="match status" value="1"/>
</dbReference>
<dbReference type="GO" id="GO:0046872">
    <property type="term" value="F:metal ion binding"/>
    <property type="evidence" value="ECO:0007669"/>
    <property type="project" value="UniProtKB-KW"/>
</dbReference>
<keyword evidence="6" id="KW-0456">Lyase</keyword>
<dbReference type="AlphaFoldDB" id="E1QNJ8"/>
<dbReference type="GO" id="GO:0016993">
    <property type="term" value="F:precorrin-8X methylmutase activity"/>
    <property type="evidence" value="ECO:0007669"/>
    <property type="project" value="InterPro"/>
</dbReference>
<dbReference type="PANTHER" id="PTHR43588:SF1">
    <property type="entry name" value="COBALT-PRECORRIN-8 METHYLMUTASE"/>
    <property type="match status" value="1"/>
</dbReference>
<dbReference type="InterPro" id="IPR036588">
    <property type="entry name" value="CobH/CbiC_sf"/>
</dbReference>
<dbReference type="GO" id="GO:0009236">
    <property type="term" value="P:cobalamin biosynthetic process"/>
    <property type="evidence" value="ECO:0007669"/>
    <property type="project" value="UniProtKB-UniPathway"/>
</dbReference>
<evidence type="ECO:0000256" key="1">
    <source>
        <dbReference type="ARBA" id="ARBA00004953"/>
    </source>
</evidence>
<dbReference type="OrthoDB" id="24491at2157"/>
<dbReference type="PANTHER" id="PTHR43588">
    <property type="entry name" value="COBALT-PRECORRIN-8 METHYLMUTASE"/>
    <property type="match status" value="1"/>
</dbReference>
<keyword evidence="4" id="KW-0479">Metal-binding</keyword>
<sequence length="345" mass="38547">MDPTSILVVTHGSRRPEFLDWFNDLKNYLENRLSGLGLMTYVSIAHNEYSSPNWRDVLREHLSRGIKRIIIALAFLGPGNHVVRDIMGSLNIQEFNKWVRASWGGYEFEAYVTKPLIDSILVREALLLRIINALDIPTYLTRYVMSPEEIERNSINRVIELVRRELNTDDQVLIRLVAKAVFATGNPALVKYVYVDPRTPDVFKELINNGVTVVADTKMVMVGLRWGNTVTLIDDAETTKLANELGITRAAASMRIALSRYKPAIPIIGNSPTALVEVLRLIRKGVEVPMVIATPPGFTNAADAKEELIKIGIPSIVVRGTYGGSNVAVAIFNELISMVGRRHGW</sequence>
<dbReference type="eggNOG" id="arCOG02246">
    <property type="taxonomic scope" value="Archaea"/>
</dbReference>
<evidence type="ECO:0000313" key="8">
    <source>
        <dbReference type="EMBL" id="ADN51286.1"/>
    </source>
</evidence>
<dbReference type="Gene3D" id="3.40.50.10230">
    <property type="entry name" value="Cobalamin biosynthesis CobH/CbiC, precorrin-8X methylmutase"/>
    <property type="match status" value="1"/>
</dbReference>
<dbReference type="SUPFAM" id="SSF53800">
    <property type="entry name" value="Chelatase"/>
    <property type="match status" value="1"/>
</dbReference>
<keyword evidence="3" id="KW-0169">Cobalamin biosynthesis</keyword>
<evidence type="ECO:0000256" key="4">
    <source>
        <dbReference type="ARBA" id="ARBA00022723"/>
    </source>
</evidence>